<dbReference type="InParanoid" id="A0A068VGL9"/>
<proteinExistence type="predicted"/>
<evidence type="ECO:0000313" key="3">
    <source>
        <dbReference type="Proteomes" id="UP000295252"/>
    </source>
</evidence>
<sequence length="277" mass="30313">MGCCVSTTNDKPSAQNLPHNSKQNRTPPPPSHPLLEEESVKEVLSETPSVPKKPTIVRGRHEYQDPKKFKSLLPATAPNIPDEKFKKPIMVLKPEEFSEEASEICSTLSESVSTATYCTEKNDDDGTDNRLRSFRHRSLSGDCRRERVAGKSPSKRPEPSPGRVGSGSGRDARGRVANNGQKRDCGESSGRRSRSPATRSDGGGAKTGLVRNGSARKGGKSPGRVKSEVGDKIRKVEDAHNGNFGYSNRESRENKWPPTSNESLENPLVSLECFIFL</sequence>
<dbReference type="PANTHER" id="PTHR33871:SF1">
    <property type="entry name" value="OS05G0503100 PROTEIN"/>
    <property type="match status" value="1"/>
</dbReference>
<dbReference type="EMBL" id="HG739698">
    <property type="protein sequence ID" value="CDP19684.1"/>
    <property type="molecule type" value="Genomic_DNA"/>
</dbReference>
<feature type="compositionally biased region" description="Basic and acidic residues" evidence="1">
    <location>
        <begin position="34"/>
        <end position="44"/>
    </location>
</feature>
<evidence type="ECO:0000313" key="2">
    <source>
        <dbReference type="EMBL" id="CDP19684.1"/>
    </source>
</evidence>
<feature type="region of interest" description="Disordered" evidence="1">
    <location>
        <begin position="1"/>
        <end position="54"/>
    </location>
</feature>
<gene>
    <name evidence="2" type="ORF">GSCOC_T00012349001</name>
</gene>
<dbReference type="Gramene" id="CDP19684">
    <property type="protein sequence ID" value="CDP19684"/>
    <property type="gene ID" value="GSCOC_T00012349001"/>
</dbReference>
<feature type="compositionally biased region" description="Basic and acidic residues" evidence="1">
    <location>
        <begin position="225"/>
        <end position="240"/>
    </location>
</feature>
<dbReference type="OrthoDB" id="1922230at2759"/>
<dbReference type="PANTHER" id="PTHR33871">
    <property type="entry name" value="OS05G0503100 PROTEIN-RELATED"/>
    <property type="match status" value="1"/>
</dbReference>
<evidence type="ECO:0000256" key="1">
    <source>
        <dbReference type="SAM" id="MobiDB-lite"/>
    </source>
</evidence>
<dbReference type="FunCoup" id="A0A068VGL9">
    <property type="interactions" value="321"/>
</dbReference>
<feature type="region of interest" description="Disordered" evidence="1">
    <location>
        <begin position="118"/>
        <end position="263"/>
    </location>
</feature>
<dbReference type="AlphaFoldDB" id="A0A068VGL9"/>
<name>A0A068VGL9_COFCA</name>
<dbReference type="PhylomeDB" id="A0A068VGL9"/>
<accession>A0A068VGL9</accession>
<organism evidence="2 3">
    <name type="scientific">Coffea canephora</name>
    <name type="common">Robusta coffee</name>
    <dbReference type="NCBI Taxonomy" id="49390"/>
    <lineage>
        <taxon>Eukaryota</taxon>
        <taxon>Viridiplantae</taxon>
        <taxon>Streptophyta</taxon>
        <taxon>Embryophyta</taxon>
        <taxon>Tracheophyta</taxon>
        <taxon>Spermatophyta</taxon>
        <taxon>Magnoliopsida</taxon>
        <taxon>eudicotyledons</taxon>
        <taxon>Gunneridae</taxon>
        <taxon>Pentapetalae</taxon>
        <taxon>asterids</taxon>
        <taxon>lamiids</taxon>
        <taxon>Gentianales</taxon>
        <taxon>Rubiaceae</taxon>
        <taxon>Ixoroideae</taxon>
        <taxon>Gardenieae complex</taxon>
        <taxon>Bertiereae - Coffeeae clade</taxon>
        <taxon>Coffeeae</taxon>
        <taxon>Coffea</taxon>
    </lineage>
</organism>
<keyword evidence="3" id="KW-1185">Reference proteome</keyword>
<reference evidence="3" key="1">
    <citation type="journal article" date="2014" name="Science">
        <title>The coffee genome provides insight into the convergent evolution of caffeine biosynthesis.</title>
        <authorList>
            <person name="Denoeud F."/>
            <person name="Carretero-Paulet L."/>
            <person name="Dereeper A."/>
            <person name="Droc G."/>
            <person name="Guyot R."/>
            <person name="Pietrella M."/>
            <person name="Zheng C."/>
            <person name="Alberti A."/>
            <person name="Anthony F."/>
            <person name="Aprea G."/>
            <person name="Aury J.M."/>
            <person name="Bento P."/>
            <person name="Bernard M."/>
            <person name="Bocs S."/>
            <person name="Campa C."/>
            <person name="Cenci A."/>
            <person name="Combes M.C."/>
            <person name="Crouzillat D."/>
            <person name="Da Silva C."/>
            <person name="Daddiego L."/>
            <person name="De Bellis F."/>
            <person name="Dussert S."/>
            <person name="Garsmeur O."/>
            <person name="Gayraud T."/>
            <person name="Guignon V."/>
            <person name="Jahn K."/>
            <person name="Jamilloux V."/>
            <person name="Joet T."/>
            <person name="Labadie K."/>
            <person name="Lan T."/>
            <person name="Leclercq J."/>
            <person name="Lepelley M."/>
            <person name="Leroy T."/>
            <person name="Li L.T."/>
            <person name="Librado P."/>
            <person name="Lopez L."/>
            <person name="Munoz A."/>
            <person name="Noel B."/>
            <person name="Pallavicini A."/>
            <person name="Perrotta G."/>
            <person name="Poncet V."/>
            <person name="Pot D."/>
            <person name="Priyono X."/>
            <person name="Rigoreau M."/>
            <person name="Rouard M."/>
            <person name="Rozas J."/>
            <person name="Tranchant-Dubreuil C."/>
            <person name="VanBuren R."/>
            <person name="Zhang Q."/>
            <person name="Andrade A.C."/>
            <person name="Argout X."/>
            <person name="Bertrand B."/>
            <person name="de Kochko A."/>
            <person name="Graziosi G."/>
            <person name="Henry R.J."/>
            <person name="Jayarama X."/>
            <person name="Ming R."/>
            <person name="Nagai C."/>
            <person name="Rounsley S."/>
            <person name="Sankoff D."/>
            <person name="Giuliano G."/>
            <person name="Albert V.A."/>
            <person name="Wincker P."/>
            <person name="Lashermes P."/>
        </authorList>
    </citation>
    <scope>NUCLEOTIDE SEQUENCE [LARGE SCALE GENOMIC DNA]</scope>
    <source>
        <strain evidence="3">cv. DH200-94</strain>
    </source>
</reference>
<dbReference type="OMA" id="WPANESI"/>
<feature type="compositionally biased region" description="Basic and acidic residues" evidence="1">
    <location>
        <begin position="181"/>
        <end position="190"/>
    </location>
</feature>
<feature type="compositionally biased region" description="Polar residues" evidence="1">
    <location>
        <begin position="1"/>
        <end position="25"/>
    </location>
</feature>
<dbReference type="Proteomes" id="UP000295252">
    <property type="component" value="Unassembled WGS sequence"/>
</dbReference>
<protein>
    <submittedName>
        <fullName evidence="2">DH200=94 genomic scaffold, scaffold_614</fullName>
    </submittedName>
</protein>